<evidence type="ECO:0000313" key="1">
    <source>
        <dbReference type="EMBL" id="RVD86210.1"/>
    </source>
</evidence>
<protein>
    <submittedName>
        <fullName evidence="1">Uncharacterized protein</fullName>
    </submittedName>
</protein>
<dbReference type="VEuPathDB" id="FungiDB:DFL_004499"/>
<dbReference type="GeneID" id="93586810"/>
<dbReference type="RefSeq" id="XP_067491754.1">
    <property type="nucleotide sequence ID" value="XM_067633601.1"/>
</dbReference>
<dbReference type="Proteomes" id="UP000283090">
    <property type="component" value="Unassembled WGS sequence"/>
</dbReference>
<reference evidence="1 2" key="1">
    <citation type="submission" date="2019-01" db="EMBL/GenBank/DDBJ databases">
        <title>Intercellular communication is required for trap formation in the nematode-trapping fungus Duddingtonia flagrans.</title>
        <authorList>
            <person name="Youssar L."/>
            <person name="Wernet V."/>
            <person name="Hensel N."/>
            <person name="Hildebrandt H.-G."/>
            <person name="Fischer R."/>
        </authorList>
    </citation>
    <scope>NUCLEOTIDE SEQUENCE [LARGE SCALE GENOMIC DNA]</scope>
    <source>
        <strain evidence="1 2">CBS H-5679</strain>
    </source>
</reference>
<dbReference type="OrthoDB" id="5423490at2759"/>
<gene>
    <name evidence="1" type="ORF">DFL_004499</name>
</gene>
<proteinExistence type="predicted"/>
<evidence type="ECO:0000313" key="2">
    <source>
        <dbReference type="Proteomes" id="UP000283090"/>
    </source>
</evidence>
<organism evidence="1 2">
    <name type="scientific">Arthrobotrys flagrans</name>
    <name type="common">Nematode-trapping fungus</name>
    <name type="synonym">Trichothecium flagrans</name>
    <dbReference type="NCBI Taxonomy" id="97331"/>
    <lineage>
        <taxon>Eukaryota</taxon>
        <taxon>Fungi</taxon>
        <taxon>Dikarya</taxon>
        <taxon>Ascomycota</taxon>
        <taxon>Pezizomycotina</taxon>
        <taxon>Orbiliomycetes</taxon>
        <taxon>Orbiliales</taxon>
        <taxon>Orbiliaceae</taxon>
        <taxon>Arthrobotrys</taxon>
    </lineage>
</organism>
<dbReference type="EMBL" id="SAEB01000006">
    <property type="protein sequence ID" value="RVD86210.1"/>
    <property type="molecule type" value="Genomic_DNA"/>
</dbReference>
<accession>A0A437A5E0</accession>
<comment type="caution">
    <text evidence="1">The sequence shown here is derived from an EMBL/GenBank/DDBJ whole genome shotgun (WGS) entry which is preliminary data.</text>
</comment>
<name>A0A437A5E0_ARTFL</name>
<dbReference type="AlphaFoldDB" id="A0A437A5E0"/>
<dbReference type="STRING" id="97331.A0A437A5E0"/>
<keyword evidence="2" id="KW-1185">Reference proteome</keyword>
<sequence>MSEDTVGELHVSYAEYAIGFDSFLYLKTTKPVHETLTLAALVAAGYPIPNNIAYNSSPPQVWEIFRGNIWNDDPKCSLFDDTPSGNNTFSKGVEWATDYGKAKLFKSSRGRGGTITGRSHFGDLQFFHSMSCIVGEPAEETRDKILLWCEVMYKIAIGEGISGKEQIDDVDVTRGDGGKWRINYWFGGDTDPEGNKTVEYLLTRGTPYRDVNIRHRALGSLLHVIQDSYAKGHTRRSGVSNEGGYLHLGPIKTFHCYHGQNEHAHTEFDTFDTDNIQVSNLENFNPFWGARSAIDACTRIIKLWMSGTKWGEQNGPLSVLEEVFTLAEDVTAGDNDI</sequence>